<dbReference type="Proteomes" id="UP000326557">
    <property type="component" value="Unassembled WGS sequence"/>
</dbReference>
<accession>A0A5E7FXT5</accession>
<dbReference type="EMBL" id="CABVHP010000049">
    <property type="protein sequence ID" value="VVO41783.1"/>
    <property type="molecule type" value="Genomic_DNA"/>
</dbReference>
<gene>
    <name evidence="1" type="ORF">PS704_05933</name>
</gene>
<organism evidence="1 2">
    <name type="scientific">Pseudomonas fluorescens</name>
    <dbReference type="NCBI Taxonomy" id="294"/>
    <lineage>
        <taxon>Bacteria</taxon>
        <taxon>Pseudomonadati</taxon>
        <taxon>Pseudomonadota</taxon>
        <taxon>Gammaproteobacteria</taxon>
        <taxon>Pseudomonadales</taxon>
        <taxon>Pseudomonadaceae</taxon>
        <taxon>Pseudomonas</taxon>
    </lineage>
</organism>
<sequence>MKIVSRDQWFEVKQLSDGIRLIHEPYIRPFYRCNLWHIQGRDKDLQVLVTALNMPEVAAVEGADVRLVNQADAVA</sequence>
<evidence type="ECO:0000313" key="2">
    <source>
        <dbReference type="Proteomes" id="UP000326557"/>
    </source>
</evidence>
<dbReference type="AlphaFoldDB" id="A0A5E7FXT5"/>
<proteinExistence type="predicted"/>
<reference evidence="1 2" key="1">
    <citation type="submission" date="2019-09" db="EMBL/GenBank/DDBJ databases">
        <authorList>
            <person name="Chandra G."/>
            <person name="Truman W A."/>
        </authorList>
    </citation>
    <scope>NUCLEOTIDE SEQUENCE [LARGE SCALE GENOMIC DNA]</scope>
    <source>
        <strain evidence="1">PS704</strain>
    </source>
</reference>
<evidence type="ECO:0000313" key="1">
    <source>
        <dbReference type="EMBL" id="VVO41783.1"/>
    </source>
</evidence>
<name>A0A5E7FXT5_PSEFL</name>
<protein>
    <submittedName>
        <fullName evidence="1">Uncharacterized protein</fullName>
    </submittedName>
</protein>